<comment type="caution">
    <text evidence="1">The sequence shown here is derived from an EMBL/GenBank/DDBJ whole genome shotgun (WGS) entry which is preliminary data.</text>
</comment>
<evidence type="ECO:0000313" key="2">
    <source>
        <dbReference type="Proteomes" id="UP000789525"/>
    </source>
</evidence>
<organism evidence="1 2">
    <name type="scientific">Acaulospora colombiana</name>
    <dbReference type="NCBI Taxonomy" id="27376"/>
    <lineage>
        <taxon>Eukaryota</taxon>
        <taxon>Fungi</taxon>
        <taxon>Fungi incertae sedis</taxon>
        <taxon>Mucoromycota</taxon>
        <taxon>Glomeromycotina</taxon>
        <taxon>Glomeromycetes</taxon>
        <taxon>Diversisporales</taxon>
        <taxon>Acaulosporaceae</taxon>
        <taxon>Acaulospora</taxon>
    </lineage>
</organism>
<dbReference type="EMBL" id="CAJVPT010001527">
    <property type="protein sequence ID" value="CAG8463983.1"/>
    <property type="molecule type" value="Genomic_DNA"/>
</dbReference>
<keyword evidence="2" id="KW-1185">Reference proteome</keyword>
<name>A0ACA9KBV7_9GLOM</name>
<proteinExistence type="predicted"/>
<evidence type="ECO:0000313" key="1">
    <source>
        <dbReference type="EMBL" id="CAG8463983.1"/>
    </source>
</evidence>
<sequence>MLLGDLSLSVCILSMSFNSELYNNAWNKEFALLYHNKYPAISQ</sequence>
<dbReference type="Proteomes" id="UP000789525">
    <property type="component" value="Unassembled WGS sequence"/>
</dbReference>
<accession>A0ACA9KBV7</accession>
<protein>
    <submittedName>
        <fullName evidence="1">4615_t:CDS:1</fullName>
    </submittedName>
</protein>
<reference evidence="1" key="1">
    <citation type="submission" date="2021-06" db="EMBL/GenBank/DDBJ databases">
        <authorList>
            <person name="Kallberg Y."/>
            <person name="Tangrot J."/>
            <person name="Rosling A."/>
        </authorList>
    </citation>
    <scope>NUCLEOTIDE SEQUENCE</scope>
    <source>
        <strain evidence="1">CL356</strain>
    </source>
</reference>
<gene>
    <name evidence="1" type="ORF">ACOLOM_LOCUS1292</name>
</gene>